<feature type="signal peptide" evidence="1">
    <location>
        <begin position="1"/>
        <end position="27"/>
    </location>
</feature>
<evidence type="ECO:0000313" key="3">
    <source>
        <dbReference type="Proteomes" id="UP000246410"/>
    </source>
</evidence>
<feature type="chain" id="PRO_5016430650" description="Small secreted domain DUF320" evidence="1">
    <location>
        <begin position="28"/>
        <end position="66"/>
    </location>
</feature>
<evidence type="ECO:0000256" key="1">
    <source>
        <dbReference type="SAM" id="SignalP"/>
    </source>
</evidence>
<evidence type="ECO:0000313" key="2">
    <source>
        <dbReference type="EMBL" id="PWV79342.1"/>
    </source>
</evidence>
<evidence type="ECO:0008006" key="4">
    <source>
        <dbReference type="Google" id="ProtNLM"/>
    </source>
</evidence>
<proteinExistence type="predicted"/>
<keyword evidence="3" id="KW-1185">Reference proteome</keyword>
<sequence length="66" mass="6478">MHKIVRTTAATLALTAALACGTATATAETPVAGPATGSSEAFNSVMCAVLGLSSQHNIFCTGVIIG</sequence>
<dbReference type="AlphaFoldDB" id="A0A317NWK0"/>
<keyword evidence="1" id="KW-0732">Signal</keyword>
<dbReference type="PROSITE" id="PS51257">
    <property type="entry name" value="PROKAR_LIPOPROTEIN"/>
    <property type="match status" value="1"/>
</dbReference>
<reference evidence="2 3" key="1">
    <citation type="submission" date="2018-05" db="EMBL/GenBank/DDBJ databases">
        <title>Genomic Encyclopedia of Type Strains, Phase IV (KMG-IV): sequencing the most valuable type-strain genomes for metagenomic binning, comparative biology and taxonomic classification.</title>
        <authorList>
            <person name="Goeker M."/>
        </authorList>
    </citation>
    <scope>NUCLEOTIDE SEQUENCE [LARGE SCALE GENOMIC DNA]</scope>
    <source>
        <strain evidence="2 3">DSM 44717</strain>
    </source>
</reference>
<dbReference type="EMBL" id="QGTL01000002">
    <property type="protein sequence ID" value="PWV79342.1"/>
    <property type="molecule type" value="Genomic_DNA"/>
</dbReference>
<gene>
    <name evidence="2" type="ORF">DFR69_102405</name>
</gene>
<dbReference type="Proteomes" id="UP000246410">
    <property type="component" value="Unassembled WGS sequence"/>
</dbReference>
<accession>A0A317NWK0</accession>
<organism evidence="2 3">
    <name type="scientific">Nocardia neocaledoniensis</name>
    <dbReference type="NCBI Taxonomy" id="236511"/>
    <lineage>
        <taxon>Bacteria</taxon>
        <taxon>Bacillati</taxon>
        <taxon>Actinomycetota</taxon>
        <taxon>Actinomycetes</taxon>
        <taxon>Mycobacteriales</taxon>
        <taxon>Nocardiaceae</taxon>
        <taxon>Nocardia</taxon>
    </lineage>
</organism>
<name>A0A317NWK0_9NOCA</name>
<comment type="caution">
    <text evidence="2">The sequence shown here is derived from an EMBL/GenBank/DDBJ whole genome shotgun (WGS) entry which is preliminary data.</text>
</comment>
<protein>
    <recommendedName>
        <fullName evidence="4">Small secreted domain DUF320</fullName>
    </recommendedName>
</protein>